<keyword evidence="1" id="KW-0472">Membrane</keyword>
<protein>
    <submittedName>
        <fullName evidence="2">Uncharacterized protein</fullName>
    </submittedName>
</protein>
<evidence type="ECO:0000313" key="2">
    <source>
        <dbReference type="EMBL" id="KWZ83466.1"/>
    </source>
</evidence>
<evidence type="ECO:0000313" key="3">
    <source>
        <dbReference type="Proteomes" id="UP000070376"/>
    </source>
</evidence>
<evidence type="ECO:0000256" key="1">
    <source>
        <dbReference type="SAM" id="Phobius"/>
    </source>
</evidence>
<dbReference type="Proteomes" id="UP000070376">
    <property type="component" value="Unassembled WGS sequence"/>
</dbReference>
<name>A0A133KVA1_HEYCO</name>
<organism evidence="2 3">
    <name type="scientific">Heyndrickxia coagulans</name>
    <name type="common">Weizmannia coagulans</name>
    <dbReference type="NCBI Taxonomy" id="1398"/>
    <lineage>
        <taxon>Bacteria</taxon>
        <taxon>Bacillati</taxon>
        <taxon>Bacillota</taxon>
        <taxon>Bacilli</taxon>
        <taxon>Bacillales</taxon>
        <taxon>Bacillaceae</taxon>
        <taxon>Heyndrickxia</taxon>
    </lineage>
</organism>
<dbReference type="PATRIC" id="fig|1398.22.peg.1259"/>
<reference evidence="3" key="1">
    <citation type="submission" date="2016-01" db="EMBL/GenBank/DDBJ databases">
        <authorList>
            <person name="Mitreva M."/>
            <person name="Pepin K.H."/>
            <person name="Mihindukulasuriya K.A."/>
            <person name="Fulton R."/>
            <person name="Fronick C."/>
            <person name="O'Laughlin M."/>
            <person name="Miner T."/>
            <person name="Herter B."/>
            <person name="Rosa B.A."/>
            <person name="Cordes M."/>
            <person name="Tomlinson C."/>
            <person name="Wollam A."/>
            <person name="Palsikar V.B."/>
            <person name="Mardis E.R."/>
            <person name="Wilson R.K."/>
        </authorList>
    </citation>
    <scope>NUCLEOTIDE SEQUENCE [LARGE SCALE GENOMIC DNA]</scope>
    <source>
        <strain evidence="3">GED7749B</strain>
    </source>
</reference>
<proteinExistence type="predicted"/>
<sequence>MLNFFRPCLSHKNRREKGFWRFFSFRAGSYLIFYHIISIINDSISFCLQQ</sequence>
<gene>
    <name evidence="2" type="ORF">HMPREF3213_01242</name>
</gene>
<accession>A0A133KVA1</accession>
<dbReference type="EMBL" id="LRPN01000037">
    <property type="protein sequence ID" value="KWZ83466.1"/>
    <property type="molecule type" value="Genomic_DNA"/>
</dbReference>
<keyword evidence="1" id="KW-1133">Transmembrane helix</keyword>
<keyword evidence="1" id="KW-0812">Transmembrane</keyword>
<comment type="caution">
    <text evidence="2">The sequence shown here is derived from an EMBL/GenBank/DDBJ whole genome shotgun (WGS) entry which is preliminary data.</text>
</comment>
<feature type="transmembrane region" description="Helical" evidence="1">
    <location>
        <begin position="20"/>
        <end position="40"/>
    </location>
</feature>
<dbReference type="AlphaFoldDB" id="A0A133KVA1"/>